<dbReference type="InterPro" id="IPR001870">
    <property type="entry name" value="B30.2/SPRY"/>
</dbReference>
<dbReference type="InterPro" id="IPR006595">
    <property type="entry name" value="CTLH_C"/>
</dbReference>
<dbReference type="InterPro" id="IPR043136">
    <property type="entry name" value="B30.2/SPRY_sf"/>
</dbReference>
<comment type="function">
    <text evidence="1">Involved in the proteasome-dependent degradation of fructose-1,6-bisphosphatase.</text>
</comment>
<feature type="domain" description="CTLH" evidence="4">
    <location>
        <begin position="519"/>
        <end position="572"/>
    </location>
</feature>
<dbReference type="EMBL" id="MU004236">
    <property type="protein sequence ID" value="KAF2668493.1"/>
    <property type="molecule type" value="Genomic_DNA"/>
</dbReference>
<dbReference type="InterPro" id="IPR024964">
    <property type="entry name" value="CTLH/CRA"/>
</dbReference>
<accession>A0A6A6UB02</accession>
<feature type="domain" description="B30.2/SPRY" evidence="3">
    <location>
        <begin position="201"/>
        <end position="425"/>
    </location>
</feature>
<reference evidence="5" key="1">
    <citation type="journal article" date="2020" name="Stud. Mycol.">
        <title>101 Dothideomycetes genomes: a test case for predicting lifestyles and emergence of pathogens.</title>
        <authorList>
            <person name="Haridas S."/>
            <person name="Albert R."/>
            <person name="Binder M."/>
            <person name="Bloem J."/>
            <person name="Labutti K."/>
            <person name="Salamov A."/>
            <person name="Andreopoulos B."/>
            <person name="Baker S."/>
            <person name="Barry K."/>
            <person name="Bills G."/>
            <person name="Bluhm B."/>
            <person name="Cannon C."/>
            <person name="Castanera R."/>
            <person name="Culley D."/>
            <person name="Daum C."/>
            <person name="Ezra D."/>
            <person name="Gonzalez J."/>
            <person name="Henrissat B."/>
            <person name="Kuo A."/>
            <person name="Liang C."/>
            <person name="Lipzen A."/>
            <person name="Lutzoni F."/>
            <person name="Magnuson J."/>
            <person name="Mondo S."/>
            <person name="Nolan M."/>
            <person name="Ohm R."/>
            <person name="Pangilinan J."/>
            <person name="Park H.-J."/>
            <person name="Ramirez L."/>
            <person name="Alfaro M."/>
            <person name="Sun H."/>
            <person name="Tritt A."/>
            <person name="Yoshinaga Y."/>
            <person name="Zwiers L.-H."/>
            <person name="Turgeon B."/>
            <person name="Goodwin S."/>
            <person name="Spatafora J."/>
            <person name="Crous P."/>
            <person name="Grigoriev I."/>
        </authorList>
    </citation>
    <scope>NUCLEOTIDE SEQUENCE</scope>
    <source>
        <strain evidence="5">CBS 115976</strain>
    </source>
</reference>
<dbReference type="PANTHER" id="PTHR12864">
    <property type="entry name" value="RAN BINDING PROTEIN 9-RELATED"/>
    <property type="match status" value="1"/>
</dbReference>
<dbReference type="PROSITE" id="PS50896">
    <property type="entry name" value="LISH"/>
    <property type="match status" value="1"/>
</dbReference>
<evidence type="ECO:0000313" key="5">
    <source>
        <dbReference type="EMBL" id="KAF2668493.1"/>
    </source>
</evidence>
<dbReference type="Pfam" id="PF00622">
    <property type="entry name" value="SPRY"/>
    <property type="match status" value="1"/>
</dbReference>
<feature type="compositionally biased region" description="Basic and acidic residues" evidence="2">
    <location>
        <begin position="597"/>
        <end position="609"/>
    </location>
</feature>
<dbReference type="PROSITE" id="PS50188">
    <property type="entry name" value="B302_SPRY"/>
    <property type="match status" value="1"/>
</dbReference>
<dbReference type="InterPro" id="IPR013320">
    <property type="entry name" value="ConA-like_dom_sf"/>
</dbReference>
<keyword evidence="6" id="KW-1185">Reference proteome</keyword>
<feature type="compositionally biased region" description="Basic and acidic residues" evidence="2">
    <location>
        <begin position="89"/>
        <end position="102"/>
    </location>
</feature>
<evidence type="ECO:0000313" key="6">
    <source>
        <dbReference type="Proteomes" id="UP000799302"/>
    </source>
</evidence>
<dbReference type="InterPro" id="IPR050618">
    <property type="entry name" value="Ubq-SigPath_Reg"/>
</dbReference>
<feature type="region of interest" description="Disordered" evidence="2">
    <location>
        <begin position="156"/>
        <end position="184"/>
    </location>
</feature>
<organism evidence="5 6">
    <name type="scientific">Microthyrium microscopicum</name>
    <dbReference type="NCBI Taxonomy" id="703497"/>
    <lineage>
        <taxon>Eukaryota</taxon>
        <taxon>Fungi</taxon>
        <taxon>Dikarya</taxon>
        <taxon>Ascomycota</taxon>
        <taxon>Pezizomycotina</taxon>
        <taxon>Dothideomycetes</taxon>
        <taxon>Dothideomycetes incertae sedis</taxon>
        <taxon>Microthyriales</taxon>
        <taxon>Microthyriaceae</taxon>
        <taxon>Microthyrium</taxon>
    </lineage>
</organism>
<dbReference type="SMART" id="SM00668">
    <property type="entry name" value="CTLH"/>
    <property type="match status" value="1"/>
</dbReference>
<evidence type="ECO:0000256" key="2">
    <source>
        <dbReference type="SAM" id="MobiDB-lite"/>
    </source>
</evidence>
<dbReference type="Gene3D" id="2.60.120.920">
    <property type="match status" value="1"/>
</dbReference>
<feature type="region of interest" description="Disordered" evidence="2">
    <location>
        <begin position="568"/>
        <end position="657"/>
    </location>
</feature>
<dbReference type="InterPro" id="IPR013144">
    <property type="entry name" value="CRA_dom"/>
</dbReference>
<name>A0A6A6UB02_9PEZI</name>
<dbReference type="Pfam" id="PF10607">
    <property type="entry name" value="CTLH"/>
    <property type="match status" value="1"/>
</dbReference>
<dbReference type="OrthoDB" id="25503at2759"/>
<gene>
    <name evidence="5" type="ORF">BT63DRAFT_479901</name>
</gene>
<sequence>MSNQPPQPPGGPQGNSNNGNSSHPSYTPGPLYNRRSSYASVVAGAGLPDPYLPSSFQSPSPFQAALGGSRLSLPQPSPSSSYPPPNHNTWDHTRNRSVDMAERSMPWHRPSGLSTSAPGDNANARSKGESTGFFIPSYLQGSRYADKLVEEARNRDKIVQDTRSSPYNSAPGSLSTSSSSANLQSRFTSHRGLNHEIVEHAPRPVYPADSSDNSPPPPLPTRFSETDRNPMLELHNDGLVVKLTNPPRRTGDEASSIRADHPIPRMAGVYYYEVKLQGTSRGATSQGYEHGLHLLHLDSSDAFYNSNQGSSNISNNRSMVGIGFSGASATLNRLPGWEPNSWAYHGDDGNIYAARDQGKAYGHKFGKGDTVGCGINFRTKTAFFTRNGVLCGSAFRDIKLDKLYPIIGMKNQNEVVEANFGHKPFIFDIDEYYNKEKAVVMDEVKKANTANLAPPLTEHELIHKLIQQYLSHDGYTETAKAFANEVAKENDALASNHDGPADEPRKVIEPQEDEDAILRQKIRSAILHGDIEAALRLCDAHYPAVLRKHDLIYFRLRCRKFIEMVRLSTSSTDHPSGPSPLSERRQGKKASRGSGHSYDHHGVFDHQMELDDSTTAPPANGNTGAPTTWDANTGAMDTGAMDTSEDAASLNMPSDAPAVSETDLIEYGTNLRTEWAADPRPEVQRELEGTLALMVYPNPRESSLRELLEDSGRAKLAEDLNSAILVSQGKASSSALEKLVQQTEVMLADLGDDGGPGAFLNLRSDFLRPE</sequence>
<dbReference type="AlphaFoldDB" id="A0A6A6UB02"/>
<dbReference type="InterPro" id="IPR003877">
    <property type="entry name" value="SPRY_dom"/>
</dbReference>
<feature type="compositionally biased region" description="Low complexity" evidence="2">
    <location>
        <begin position="168"/>
        <end position="184"/>
    </location>
</feature>
<evidence type="ECO:0000259" key="4">
    <source>
        <dbReference type="PROSITE" id="PS50897"/>
    </source>
</evidence>
<feature type="compositionally biased region" description="Low complexity" evidence="2">
    <location>
        <begin position="53"/>
        <end position="74"/>
    </location>
</feature>
<feature type="compositionally biased region" description="Polar residues" evidence="2">
    <location>
        <begin position="613"/>
        <end position="631"/>
    </location>
</feature>
<dbReference type="Proteomes" id="UP000799302">
    <property type="component" value="Unassembled WGS sequence"/>
</dbReference>
<feature type="compositionally biased region" description="Pro residues" evidence="2">
    <location>
        <begin position="1"/>
        <end position="11"/>
    </location>
</feature>
<dbReference type="InterPro" id="IPR006594">
    <property type="entry name" value="LisH"/>
</dbReference>
<dbReference type="PROSITE" id="PS50897">
    <property type="entry name" value="CTLH"/>
    <property type="match status" value="1"/>
</dbReference>
<proteinExistence type="predicted"/>
<dbReference type="SUPFAM" id="SSF49899">
    <property type="entry name" value="Concanavalin A-like lectins/glucanases"/>
    <property type="match status" value="1"/>
</dbReference>
<evidence type="ECO:0000256" key="1">
    <source>
        <dbReference type="ARBA" id="ARBA00002343"/>
    </source>
</evidence>
<dbReference type="SMART" id="SM00449">
    <property type="entry name" value="SPRY"/>
    <property type="match status" value="1"/>
</dbReference>
<feature type="compositionally biased region" description="Pro residues" evidence="2">
    <location>
        <begin position="75"/>
        <end position="86"/>
    </location>
</feature>
<feature type="region of interest" description="Disordered" evidence="2">
    <location>
        <begin position="203"/>
        <end position="226"/>
    </location>
</feature>
<feature type="region of interest" description="Disordered" evidence="2">
    <location>
        <begin position="237"/>
        <end position="256"/>
    </location>
</feature>
<dbReference type="SMART" id="SM00757">
    <property type="entry name" value="CRA"/>
    <property type="match status" value="1"/>
</dbReference>
<evidence type="ECO:0000259" key="3">
    <source>
        <dbReference type="PROSITE" id="PS50188"/>
    </source>
</evidence>
<protein>
    <submittedName>
        <fullName evidence="5">SPRY-domain-containing protein</fullName>
    </submittedName>
</protein>
<feature type="region of interest" description="Disordered" evidence="2">
    <location>
        <begin position="1"/>
        <end position="127"/>
    </location>
</feature>